<proteinExistence type="predicted"/>
<dbReference type="AlphaFoldDB" id="A0A8J3RK62"/>
<dbReference type="Gene3D" id="3.10.180.10">
    <property type="entry name" value="2,3-Dihydroxybiphenyl 1,2-Dioxygenase, domain 1"/>
    <property type="match status" value="1"/>
</dbReference>
<accession>A0A8J3RK62</accession>
<dbReference type="PANTHER" id="PTHR35908:SF1">
    <property type="entry name" value="CONSERVED PROTEIN"/>
    <property type="match status" value="1"/>
</dbReference>
<evidence type="ECO:0000313" key="3">
    <source>
        <dbReference type="Proteomes" id="UP000616724"/>
    </source>
</evidence>
<dbReference type="Pfam" id="PF18029">
    <property type="entry name" value="Glyoxalase_6"/>
    <property type="match status" value="1"/>
</dbReference>
<gene>
    <name evidence="2" type="ORF">Plo01_44400</name>
</gene>
<dbReference type="SUPFAM" id="SSF54593">
    <property type="entry name" value="Glyoxalase/Bleomycin resistance protein/Dihydroxybiphenyl dioxygenase"/>
    <property type="match status" value="1"/>
</dbReference>
<name>A0A8J3RK62_9ACTN</name>
<dbReference type="CDD" id="cd06587">
    <property type="entry name" value="VOC"/>
    <property type="match status" value="1"/>
</dbReference>
<dbReference type="InterPro" id="IPR041581">
    <property type="entry name" value="Glyoxalase_6"/>
</dbReference>
<dbReference type="Proteomes" id="UP000616724">
    <property type="component" value="Unassembled WGS sequence"/>
</dbReference>
<keyword evidence="3" id="KW-1185">Reference proteome</keyword>
<feature type="domain" description="Glyoxalase-like" evidence="1">
    <location>
        <begin position="12"/>
        <end position="114"/>
    </location>
</feature>
<dbReference type="EMBL" id="BOOH01000036">
    <property type="protein sequence ID" value="GIH78011.1"/>
    <property type="molecule type" value="Genomic_DNA"/>
</dbReference>
<organism evidence="2 3">
    <name type="scientific">Planobispora longispora</name>
    <dbReference type="NCBI Taxonomy" id="28887"/>
    <lineage>
        <taxon>Bacteria</taxon>
        <taxon>Bacillati</taxon>
        <taxon>Actinomycetota</taxon>
        <taxon>Actinomycetes</taxon>
        <taxon>Streptosporangiales</taxon>
        <taxon>Streptosporangiaceae</taxon>
        <taxon>Planobispora</taxon>
    </lineage>
</organism>
<reference evidence="2 3" key="1">
    <citation type="submission" date="2021-01" db="EMBL/GenBank/DDBJ databases">
        <title>Whole genome shotgun sequence of Planobispora longispora NBRC 13918.</title>
        <authorList>
            <person name="Komaki H."/>
            <person name="Tamura T."/>
        </authorList>
    </citation>
    <scope>NUCLEOTIDE SEQUENCE [LARGE SCALE GENOMIC DNA]</scope>
    <source>
        <strain evidence="2 3">NBRC 13918</strain>
    </source>
</reference>
<evidence type="ECO:0000259" key="1">
    <source>
        <dbReference type="Pfam" id="PF18029"/>
    </source>
</evidence>
<dbReference type="PANTHER" id="PTHR35908">
    <property type="entry name" value="HYPOTHETICAL FUSION PROTEIN"/>
    <property type="match status" value="1"/>
</dbReference>
<comment type="caution">
    <text evidence="2">The sequence shown here is derived from an EMBL/GenBank/DDBJ whole genome shotgun (WGS) entry which is preliminary data.</text>
</comment>
<evidence type="ECO:0000313" key="2">
    <source>
        <dbReference type="EMBL" id="GIH78011.1"/>
    </source>
</evidence>
<protein>
    <recommendedName>
        <fullName evidence="1">Glyoxalase-like domain-containing protein</fullName>
    </recommendedName>
</protein>
<sequence>MDMAHYSRLYTVVIDVPESDHDREVAFWQGAIGPALKANEHFPEYHGALLHGQEFALMIQRLGEGESRVHVDIHTDDLEAEVERLERLGAERVQKANERWWIMRDPAGLLFCVIPDAPGKLDDDNAQRWD</sequence>
<dbReference type="InterPro" id="IPR029068">
    <property type="entry name" value="Glyas_Bleomycin-R_OHBP_Dase"/>
</dbReference>